<dbReference type="Pfam" id="PF02397">
    <property type="entry name" value="Bac_transf"/>
    <property type="match status" value="1"/>
</dbReference>
<dbReference type="InterPro" id="IPR003362">
    <property type="entry name" value="Bact_transf"/>
</dbReference>
<evidence type="ECO:0000313" key="9">
    <source>
        <dbReference type="EMBL" id="QKJ29417.1"/>
    </source>
</evidence>
<evidence type="ECO:0000256" key="7">
    <source>
        <dbReference type="SAM" id="Phobius"/>
    </source>
</evidence>
<dbReference type="InterPro" id="IPR017473">
    <property type="entry name" value="Undecaprenyl-P_gluc_Ptfrase"/>
</dbReference>
<dbReference type="PANTHER" id="PTHR30576">
    <property type="entry name" value="COLANIC BIOSYNTHESIS UDP-GLUCOSE LIPID CARRIER TRANSFERASE"/>
    <property type="match status" value="1"/>
</dbReference>
<dbReference type="Proteomes" id="UP000505355">
    <property type="component" value="Chromosome"/>
</dbReference>
<dbReference type="NCBIfam" id="TIGR03023">
    <property type="entry name" value="WcaJ_sugtrans"/>
    <property type="match status" value="1"/>
</dbReference>
<feature type="transmembrane region" description="Helical" evidence="7">
    <location>
        <begin position="85"/>
        <end position="106"/>
    </location>
</feature>
<evidence type="ECO:0000256" key="2">
    <source>
        <dbReference type="ARBA" id="ARBA00006464"/>
    </source>
</evidence>
<dbReference type="Gene3D" id="3.40.50.720">
    <property type="entry name" value="NAD(P)-binding Rossmann-like Domain"/>
    <property type="match status" value="1"/>
</dbReference>
<comment type="subcellular location">
    <subcellularLocation>
        <location evidence="1">Membrane</location>
        <topology evidence="1">Multi-pass membrane protein</topology>
    </subcellularLocation>
</comment>
<dbReference type="RefSeq" id="WP_173414111.1">
    <property type="nucleotide sequence ID" value="NZ_CP054139.1"/>
</dbReference>
<evidence type="ECO:0000256" key="5">
    <source>
        <dbReference type="ARBA" id="ARBA00022989"/>
    </source>
</evidence>
<evidence type="ECO:0000256" key="4">
    <source>
        <dbReference type="ARBA" id="ARBA00022692"/>
    </source>
</evidence>
<keyword evidence="10" id="KW-1185">Reference proteome</keyword>
<reference evidence="9 10" key="1">
    <citation type="submission" date="2020-05" db="EMBL/GenBank/DDBJ databases">
        <title>Mucilaginibacter mali sp. nov.</title>
        <authorList>
            <person name="Kim H.S."/>
            <person name="Lee K.C."/>
            <person name="Suh M.K."/>
            <person name="Kim J.-S."/>
            <person name="Han K.-I."/>
            <person name="Eom M.K."/>
            <person name="Shin Y.K."/>
            <person name="Lee J.-S."/>
        </authorList>
    </citation>
    <scope>NUCLEOTIDE SEQUENCE [LARGE SCALE GENOMIC DNA]</scope>
    <source>
        <strain evidence="9 10">G2-14</strain>
    </source>
</reference>
<organism evidence="9 10">
    <name type="scientific">Mucilaginibacter mali</name>
    <dbReference type="NCBI Taxonomy" id="2740462"/>
    <lineage>
        <taxon>Bacteria</taxon>
        <taxon>Pseudomonadati</taxon>
        <taxon>Bacteroidota</taxon>
        <taxon>Sphingobacteriia</taxon>
        <taxon>Sphingobacteriales</taxon>
        <taxon>Sphingobacteriaceae</taxon>
        <taxon>Mucilaginibacter</taxon>
    </lineage>
</organism>
<evidence type="ECO:0000256" key="3">
    <source>
        <dbReference type="ARBA" id="ARBA00022679"/>
    </source>
</evidence>
<evidence type="ECO:0000256" key="6">
    <source>
        <dbReference type="ARBA" id="ARBA00023136"/>
    </source>
</evidence>
<evidence type="ECO:0000313" key="10">
    <source>
        <dbReference type="Proteomes" id="UP000505355"/>
    </source>
</evidence>
<keyword evidence="4 7" id="KW-0812">Transmembrane</keyword>
<keyword evidence="6 7" id="KW-0472">Membrane</keyword>
<dbReference type="InterPro" id="IPR017475">
    <property type="entry name" value="EPS_sugar_tfrase"/>
</dbReference>
<dbReference type="InterPro" id="IPR036291">
    <property type="entry name" value="NAD(P)-bd_dom_sf"/>
</dbReference>
<proteinExistence type="inferred from homology"/>
<sequence length="467" mass="54391">MIYRYATFIKAINLSIDYTILNISMVIAYLIVDKSYIFWASNKNYLPVVLVFNLIWLLSANITGLYEQVLNKDSIRTYQSVFKTYLLFVCLICFTIIIIIGTKAYFITREYLFYALALFGFLVGVWKLIFLAIRKSDRNLLVDARNVIIVGAGHIGKDLYHYFKTNTDKGYNVLGFFDDEPEKVIDRKLYLGSTDNCVDYVITNQVDEIFCALPVSDSGKIEQLMLDADKHLIRFKIIPDYYINSKKSMFVQNFDHIPVIAVRPEPLESMLNRMVKRLFDFLFSCFVIVFILSWLFPILAIIIKMQSKGPVLFVQLRSGRDNLPFKCYKFRSMRVNSDANKKQATRNDARITRIGAFMRRTNIDELPQFINVLMGEMSIVGPRPHMISHTEEYSKLIDQFMVRHFMKPGITGWAQVKGLRGETKTTEAMMERVEADVWYLENWSFLLDMKIIFLTVWNTVKGEKNAF</sequence>
<dbReference type="AlphaFoldDB" id="A0A7D4TWE8"/>
<dbReference type="Pfam" id="PF13727">
    <property type="entry name" value="CoA_binding_3"/>
    <property type="match status" value="1"/>
</dbReference>
<dbReference type="EC" id="2.7.8.31" evidence="9"/>
<dbReference type="NCBIfam" id="TIGR03025">
    <property type="entry name" value="EPS_sugtrans"/>
    <property type="match status" value="1"/>
</dbReference>
<feature type="transmembrane region" description="Helical" evidence="7">
    <location>
        <begin position="44"/>
        <end position="64"/>
    </location>
</feature>
<dbReference type="SUPFAM" id="SSF51735">
    <property type="entry name" value="NAD(P)-binding Rossmann-fold domains"/>
    <property type="match status" value="1"/>
</dbReference>
<gene>
    <name evidence="9" type="ORF">HQ865_06480</name>
</gene>
<evidence type="ECO:0000259" key="8">
    <source>
        <dbReference type="Pfam" id="PF02397"/>
    </source>
</evidence>
<protein>
    <submittedName>
        <fullName evidence="9">Undecaprenyl-phosphate glucose phosphotransferase</fullName>
        <ecNumber evidence="9">2.7.8.31</ecNumber>
    </submittedName>
</protein>
<feature type="transmembrane region" description="Helical" evidence="7">
    <location>
        <begin position="278"/>
        <end position="303"/>
    </location>
</feature>
<evidence type="ECO:0000256" key="1">
    <source>
        <dbReference type="ARBA" id="ARBA00004141"/>
    </source>
</evidence>
<dbReference type="KEGG" id="mmab:HQ865_06480"/>
<feature type="transmembrane region" description="Helical" evidence="7">
    <location>
        <begin position="12"/>
        <end position="32"/>
    </location>
</feature>
<name>A0A7D4TWE8_9SPHI</name>
<accession>A0A7D4TWE8</accession>
<dbReference type="GO" id="GO:0089702">
    <property type="term" value="F:undecaprenyl-phosphate glucose phosphotransferase activity"/>
    <property type="evidence" value="ECO:0007669"/>
    <property type="project" value="UniProtKB-EC"/>
</dbReference>
<feature type="transmembrane region" description="Helical" evidence="7">
    <location>
        <begin position="112"/>
        <end position="133"/>
    </location>
</feature>
<keyword evidence="5 7" id="KW-1133">Transmembrane helix</keyword>
<comment type="similarity">
    <text evidence="2">Belongs to the bacterial sugar transferase family.</text>
</comment>
<dbReference type="GO" id="GO:0016020">
    <property type="term" value="C:membrane"/>
    <property type="evidence" value="ECO:0007669"/>
    <property type="project" value="UniProtKB-SubCell"/>
</dbReference>
<dbReference type="EMBL" id="CP054139">
    <property type="protein sequence ID" value="QKJ29417.1"/>
    <property type="molecule type" value="Genomic_DNA"/>
</dbReference>
<feature type="domain" description="Bacterial sugar transferase" evidence="8">
    <location>
        <begin position="276"/>
        <end position="460"/>
    </location>
</feature>
<dbReference type="PANTHER" id="PTHR30576:SF0">
    <property type="entry name" value="UNDECAPRENYL-PHOSPHATE N-ACETYLGALACTOSAMINYL 1-PHOSPHATE TRANSFERASE-RELATED"/>
    <property type="match status" value="1"/>
</dbReference>
<keyword evidence="3 9" id="KW-0808">Transferase</keyword>